<evidence type="ECO:0000256" key="3">
    <source>
        <dbReference type="ARBA" id="ARBA00023012"/>
    </source>
</evidence>
<dbReference type="SUPFAM" id="SSF55874">
    <property type="entry name" value="ATPase domain of HSP90 chaperone/DNA topoisomerase II/histidine kinase"/>
    <property type="match status" value="1"/>
</dbReference>
<evidence type="ECO:0000313" key="6">
    <source>
        <dbReference type="EMBL" id="APZ33340.1"/>
    </source>
</evidence>
<keyword evidence="4" id="KW-0812">Transmembrane</keyword>
<keyword evidence="7" id="KW-1185">Reference proteome</keyword>
<protein>
    <recommendedName>
        <fullName evidence="5">Signal transduction histidine kinase subgroup 3 dimerisation and phosphoacceptor domain-containing protein</fullName>
    </recommendedName>
</protein>
<dbReference type="InterPro" id="IPR050482">
    <property type="entry name" value="Sensor_HK_TwoCompSys"/>
</dbReference>
<reference evidence="6 7" key="1">
    <citation type="submission" date="2016-12" db="EMBL/GenBank/DDBJ databases">
        <title>Complete genome sequence of Microbacterium aurum KACC 15219.</title>
        <authorList>
            <person name="Jung Y."/>
            <person name="Shin J.-H."/>
            <person name="Lee Y.-J."/>
            <person name="Yi H."/>
            <person name="Bahn Y.-S."/>
            <person name="Kim J.F."/>
            <person name="Lee D.-W."/>
        </authorList>
    </citation>
    <scope>NUCLEOTIDE SEQUENCE [LARGE SCALE GENOMIC DNA]</scope>
    <source>
        <strain evidence="6 7">KACC 15219</strain>
    </source>
</reference>
<evidence type="ECO:0000256" key="1">
    <source>
        <dbReference type="ARBA" id="ARBA00022679"/>
    </source>
</evidence>
<accession>A0A1P8U5F5</accession>
<dbReference type="GO" id="GO:0046983">
    <property type="term" value="F:protein dimerization activity"/>
    <property type="evidence" value="ECO:0007669"/>
    <property type="project" value="InterPro"/>
</dbReference>
<proteinExistence type="predicted"/>
<evidence type="ECO:0000256" key="2">
    <source>
        <dbReference type="ARBA" id="ARBA00022777"/>
    </source>
</evidence>
<feature type="transmembrane region" description="Helical" evidence="4">
    <location>
        <begin position="112"/>
        <end position="132"/>
    </location>
</feature>
<name>A0A1P8U5F5_9MICO</name>
<dbReference type="PANTHER" id="PTHR24421:SF63">
    <property type="entry name" value="SENSOR HISTIDINE KINASE DESK"/>
    <property type="match status" value="1"/>
</dbReference>
<keyword evidence="2" id="KW-0418">Kinase</keyword>
<dbReference type="Gene3D" id="1.20.5.1930">
    <property type="match status" value="1"/>
</dbReference>
<keyword evidence="3" id="KW-0902">Two-component regulatory system</keyword>
<evidence type="ECO:0000313" key="7">
    <source>
        <dbReference type="Proteomes" id="UP000187185"/>
    </source>
</evidence>
<dbReference type="GO" id="GO:0016020">
    <property type="term" value="C:membrane"/>
    <property type="evidence" value="ECO:0007669"/>
    <property type="project" value="InterPro"/>
</dbReference>
<dbReference type="GO" id="GO:0000155">
    <property type="term" value="F:phosphorelay sensor kinase activity"/>
    <property type="evidence" value="ECO:0007669"/>
    <property type="project" value="InterPro"/>
</dbReference>
<dbReference type="PANTHER" id="PTHR24421">
    <property type="entry name" value="NITRATE/NITRITE SENSOR PROTEIN NARX-RELATED"/>
    <property type="match status" value="1"/>
</dbReference>
<organism evidence="6 7">
    <name type="scientific">Microbacterium aurum</name>
    <dbReference type="NCBI Taxonomy" id="36805"/>
    <lineage>
        <taxon>Bacteria</taxon>
        <taxon>Bacillati</taxon>
        <taxon>Actinomycetota</taxon>
        <taxon>Actinomycetes</taxon>
        <taxon>Micrococcales</taxon>
        <taxon>Microbacteriaceae</taxon>
        <taxon>Microbacterium</taxon>
    </lineage>
</organism>
<feature type="transmembrane region" description="Helical" evidence="4">
    <location>
        <begin position="85"/>
        <end position="106"/>
    </location>
</feature>
<feature type="transmembrane region" description="Helical" evidence="4">
    <location>
        <begin position="50"/>
        <end position="73"/>
    </location>
</feature>
<dbReference type="InterPro" id="IPR036890">
    <property type="entry name" value="HATPase_C_sf"/>
</dbReference>
<feature type="domain" description="Signal transduction histidine kinase subgroup 3 dimerisation and phosphoacceptor" evidence="5">
    <location>
        <begin position="200"/>
        <end position="246"/>
    </location>
</feature>
<evidence type="ECO:0000256" key="4">
    <source>
        <dbReference type="SAM" id="Phobius"/>
    </source>
</evidence>
<feature type="transmembrane region" description="Helical" evidence="4">
    <location>
        <begin position="24"/>
        <end position="44"/>
    </location>
</feature>
<sequence length="381" mass="40853">MVGSPQDVALESSLLQRPRLSPRLIVLGVLMACFAWAVIIPWSLTAPPTALLRTLYVVGLTGFGATLLWVLWSSVSPDLTSGAKWFRAALLVTVSLALWAPAHLWAGPGHQPWAWLAGFAIAACALFGWRMAAAAAGTLAAATLVGGQVIHASLAVGVLITLTTAAAVWVMCQGLVWMLRLLWEAQAGREAQANLVIAQERLRVSRELHDVLGHRLSIIALKAELAENDEIRTLATETLRDARRAVYDQLTTDLPSQLHTAELVLSSAGIRVSIDAPQDVINRASQACSELMATVAREAVTNLLRHSAATQVAISLTTEEPHLRLTIANDGVSRRRESSDGTGLASLAARCATQGASLTIIQNESWFELRLRCSADSAGFR</sequence>
<dbReference type="AlphaFoldDB" id="A0A1P8U5F5"/>
<dbReference type="Proteomes" id="UP000187185">
    <property type="component" value="Chromosome"/>
</dbReference>
<dbReference type="InterPro" id="IPR011712">
    <property type="entry name" value="Sig_transdc_His_kin_sub3_dim/P"/>
</dbReference>
<dbReference type="KEGG" id="maur:BOH66_02850"/>
<evidence type="ECO:0000259" key="5">
    <source>
        <dbReference type="Pfam" id="PF07730"/>
    </source>
</evidence>
<dbReference type="Pfam" id="PF07730">
    <property type="entry name" value="HisKA_3"/>
    <property type="match status" value="1"/>
</dbReference>
<dbReference type="EMBL" id="CP018762">
    <property type="protein sequence ID" value="APZ33340.1"/>
    <property type="molecule type" value="Genomic_DNA"/>
</dbReference>
<keyword evidence="1" id="KW-0808">Transferase</keyword>
<dbReference type="Gene3D" id="3.30.565.10">
    <property type="entry name" value="Histidine kinase-like ATPase, C-terminal domain"/>
    <property type="match status" value="1"/>
</dbReference>
<keyword evidence="4" id="KW-1133">Transmembrane helix</keyword>
<feature type="transmembrane region" description="Helical" evidence="4">
    <location>
        <begin position="139"/>
        <end position="160"/>
    </location>
</feature>
<dbReference type="STRING" id="36805.BOH66_02850"/>
<gene>
    <name evidence="6" type="ORF">BOH66_02850</name>
</gene>
<keyword evidence="4" id="KW-0472">Membrane</keyword>
<dbReference type="CDD" id="cd16917">
    <property type="entry name" value="HATPase_UhpB-NarQ-NarX-like"/>
    <property type="match status" value="1"/>
</dbReference>